<evidence type="ECO:0000259" key="1">
    <source>
        <dbReference type="Pfam" id="PF01636"/>
    </source>
</evidence>
<reference evidence="2" key="2">
    <citation type="submission" date="2023-06" db="EMBL/GenBank/DDBJ databases">
        <authorList>
            <consortium name="Lawrence Berkeley National Laboratory"/>
            <person name="Haridas S."/>
            <person name="Hensen N."/>
            <person name="Bonometti L."/>
            <person name="Westerberg I."/>
            <person name="Brannstrom I.O."/>
            <person name="Guillou S."/>
            <person name="Cros-Aarteil S."/>
            <person name="Calhoun S."/>
            <person name="Kuo A."/>
            <person name="Mondo S."/>
            <person name="Pangilinan J."/>
            <person name="Riley R."/>
            <person name="Labutti K."/>
            <person name="Andreopoulos B."/>
            <person name="Lipzen A."/>
            <person name="Chen C."/>
            <person name="Yanf M."/>
            <person name="Daum C."/>
            <person name="Ng V."/>
            <person name="Clum A."/>
            <person name="Steindorff A."/>
            <person name="Ohm R."/>
            <person name="Martin F."/>
            <person name="Silar P."/>
            <person name="Natvig D."/>
            <person name="Lalanne C."/>
            <person name="Gautier V."/>
            <person name="Ament-Velasquez S.L."/>
            <person name="Kruys A."/>
            <person name="Hutchinson M.I."/>
            <person name="Powell A.J."/>
            <person name="Barry K."/>
            <person name="Miller A.N."/>
            <person name="Grigoriev I.V."/>
            <person name="Debuchy R."/>
            <person name="Gladieux P."/>
            <person name="Thoren M.H."/>
            <person name="Johannesson H."/>
        </authorList>
    </citation>
    <scope>NUCLEOTIDE SEQUENCE</scope>
    <source>
        <strain evidence="2">CBS 955.72</strain>
    </source>
</reference>
<protein>
    <recommendedName>
        <fullName evidence="1">Aminoglycoside phosphotransferase domain-containing protein</fullName>
    </recommendedName>
</protein>
<name>A0AAJ0HDN1_9PEZI</name>
<dbReference type="PANTHER" id="PTHR21310:SF13">
    <property type="entry name" value="AMINOGLYCOSIDE PHOSPHOTRANSFERASE DOMAIN-CONTAINING PROTEIN"/>
    <property type="match status" value="1"/>
</dbReference>
<organism evidence="2 3">
    <name type="scientific">Lasiosphaeria hispida</name>
    <dbReference type="NCBI Taxonomy" id="260671"/>
    <lineage>
        <taxon>Eukaryota</taxon>
        <taxon>Fungi</taxon>
        <taxon>Dikarya</taxon>
        <taxon>Ascomycota</taxon>
        <taxon>Pezizomycotina</taxon>
        <taxon>Sordariomycetes</taxon>
        <taxon>Sordariomycetidae</taxon>
        <taxon>Sordariales</taxon>
        <taxon>Lasiosphaeriaceae</taxon>
        <taxon>Lasiosphaeria</taxon>
    </lineage>
</organism>
<dbReference type="InterPro" id="IPR011009">
    <property type="entry name" value="Kinase-like_dom_sf"/>
</dbReference>
<dbReference type="Gene3D" id="3.90.1200.10">
    <property type="match status" value="1"/>
</dbReference>
<dbReference type="InterPro" id="IPR051678">
    <property type="entry name" value="AGP_Transferase"/>
</dbReference>
<accession>A0AAJ0HDN1</accession>
<dbReference type="Proteomes" id="UP001275084">
    <property type="component" value="Unassembled WGS sequence"/>
</dbReference>
<feature type="domain" description="Aminoglycoside phosphotransferase" evidence="1">
    <location>
        <begin position="103"/>
        <end position="180"/>
    </location>
</feature>
<reference evidence="2" key="1">
    <citation type="journal article" date="2023" name="Mol. Phylogenet. Evol.">
        <title>Genome-scale phylogeny and comparative genomics of the fungal order Sordariales.</title>
        <authorList>
            <person name="Hensen N."/>
            <person name="Bonometti L."/>
            <person name="Westerberg I."/>
            <person name="Brannstrom I.O."/>
            <person name="Guillou S."/>
            <person name="Cros-Aarteil S."/>
            <person name="Calhoun S."/>
            <person name="Haridas S."/>
            <person name="Kuo A."/>
            <person name="Mondo S."/>
            <person name="Pangilinan J."/>
            <person name="Riley R."/>
            <person name="LaButti K."/>
            <person name="Andreopoulos B."/>
            <person name="Lipzen A."/>
            <person name="Chen C."/>
            <person name="Yan M."/>
            <person name="Daum C."/>
            <person name="Ng V."/>
            <person name="Clum A."/>
            <person name="Steindorff A."/>
            <person name="Ohm R.A."/>
            <person name="Martin F."/>
            <person name="Silar P."/>
            <person name="Natvig D.O."/>
            <person name="Lalanne C."/>
            <person name="Gautier V."/>
            <person name="Ament-Velasquez S.L."/>
            <person name="Kruys A."/>
            <person name="Hutchinson M.I."/>
            <person name="Powell A.J."/>
            <person name="Barry K."/>
            <person name="Miller A.N."/>
            <person name="Grigoriev I.V."/>
            <person name="Debuchy R."/>
            <person name="Gladieux P."/>
            <person name="Hiltunen Thoren M."/>
            <person name="Johannesson H."/>
        </authorList>
    </citation>
    <scope>NUCLEOTIDE SEQUENCE</scope>
    <source>
        <strain evidence="2">CBS 955.72</strain>
    </source>
</reference>
<keyword evidence="3" id="KW-1185">Reference proteome</keyword>
<evidence type="ECO:0000313" key="3">
    <source>
        <dbReference type="Proteomes" id="UP001275084"/>
    </source>
</evidence>
<dbReference type="InterPro" id="IPR002575">
    <property type="entry name" value="Aminoglycoside_PTrfase"/>
</dbReference>
<dbReference type="Pfam" id="PF01636">
    <property type="entry name" value="APH"/>
    <property type="match status" value="1"/>
</dbReference>
<comment type="caution">
    <text evidence="2">The sequence shown here is derived from an EMBL/GenBank/DDBJ whole genome shotgun (WGS) entry which is preliminary data.</text>
</comment>
<dbReference type="AlphaFoldDB" id="A0AAJ0HDN1"/>
<sequence length="246" mass="28484">MLIELKPGKPTWQAWRKMTMAAKIWMVEQMADFQSQIFRHEFQSIGTLLLGEGEAPDTAAVKPGRVVMQHYFQDERYDIDILPSPYRSTYDWLHAYISLLQQQQQKLILEYAVYQEYKDDATATLSLADNLAALLPKIFPAMVAQPKQTVLLHSDLSLANIVVDDDGKVTAVVDWECCGLDGHRAPPKHLIHYETTQLRKIYTAKMKELWLQWEVEEVNDGFLRRDFPRAIQRCAVVRYLPSCDRL</sequence>
<evidence type="ECO:0000313" key="2">
    <source>
        <dbReference type="EMBL" id="KAK3348676.1"/>
    </source>
</evidence>
<gene>
    <name evidence="2" type="ORF">B0T25DRAFT_591390</name>
</gene>
<dbReference type="SUPFAM" id="SSF56112">
    <property type="entry name" value="Protein kinase-like (PK-like)"/>
    <property type="match status" value="1"/>
</dbReference>
<proteinExistence type="predicted"/>
<dbReference type="PANTHER" id="PTHR21310">
    <property type="entry name" value="AMINOGLYCOSIDE PHOSPHOTRANSFERASE-RELATED-RELATED"/>
    <property type="match status" value="1"/>
</dbReference>
<dbReference type="EMBL" id="JAUIQD010000005">
    <property type="protein sequence ID" value="KAK3348676.1"/>
    <property type="molecule type" value="Genomic_DNA"/>
</dbReference>